<feature type="transmembrane region" description="Helical" evidence="8">
    <location>
        <begin position="159"/>
        <end position="178"/>
    </location>
</feature>
<keyword evidence="4" id="KW-1003">Cell membrane</keyword>
<dbReference type="PANTHER" id="PTHR30003:SF0">
    <property type="entry name" value="GLYCOLATE PERMEASE GLCA-RELATED"/>
    <property type="match status" value="1"/>
</dbReference>
<comment type="similarity">
    <text evidence="2 8">Belongs to the lactate permease family.</text>
</comment>
<keyword evidence="5 8" id="KW-0812">Transmembrane</keyword>
<feature type="transmembrane region" description="Helical" evidence="8">
    <location>
        <begin position="524"/>
        <end position="545"/>
    </location>
</feature>
<keyword evidence="7 8" id="KW-0472">Membrane</keyword>
<feature type="transmembrane region" description="Helical" evidence="8">
    <location>
        <begin position="109"/>
        <end position="127"/>
    </location>
</feature>
<sequence length="546" mass="57140">MTDPQIPVDLLQWGLALLPIAVLMVLMVALRWTAPQAGAFGMFAAAGISLLAFRTPLETLAVGGAKGVWDALFILYVVWPALLLYQVTDQAGGYEALRRGITRFSNNELFVVLALGWVFSSFLQGIAGFGTPIAVVAPLLVAFGVRPIYAVAIPIIAHVWAKFFGTLAVGWLATLQVVDLADEAEVAFQTGLLLIIPVVLGGFTVVWMYGRGPALRHAWPLVLIIAAIHGGGQAVMTLVDPVLSTFIPATLALLALYPLSRWKRYADLPDTITDRPAMRTVRAHGAVEAAAPMSFAMSFLPYILLTGLTIGALVIEPLNAVLGRFSVGLPFPEATTGYGVVRAAAEPYSPIAPLTHPGTFLILTSVVTWMIYRARGYYAAQALPEGGEAGERSVMRALLADAIPASVPVIAFLAMAQIMNHSGQNDVLALGIAAVAPAMAFAFLSGSIGALGAFMTSSSTSSNVLFSDLQHSVAELKSLPEAGIIAAQSAGGAIGNAIAPANVVLGASTAGIAGQEGAIIRKTLPWTIIAVVLTGAATVLLVWVFP</sequence>
<feature type="transmembrane region" description="Helical" evidence="8">
    <location>
        <begin position="190"/>
        <end position="210"/>
    </location>
</feature>
<reference evidence="9" key="1">
    <citation type="journal article" date="2023" name="Int. J. Syst. Evol. Microbiol.">
        <title>Sinisalibacter aestuarii sp. nov., isolated from estuarine sediment of the Arakawa River.</title>
        <authorList>
            <person name="Arafat S.T."/>
            <person name="Hirano S."/>
            <person name="Sato A."/>
            <person name="Takeuchi K."/>
            <person name="Yasuda T."/>
            <person name="Terahara T."/>
            <person name="Hamada M."/>
            <person name="Kobayashi T."/>
        </authorList>
    </citation>
    <scope>NUCLEOTIDE SEQUENCE</scope>
    <source>
        <strain evidence="9">B-399</strain>
    </source>
</reference>
<feature type="transmembrane region" description="Helical" evidence="8">
    <location>
        <begin position="427"/>
        <end position="454"/>
    </location>
</feature>
<feature type="transmembrane region" description="Helical" evidence="8">
    <location>
        <begin position="37"/>
        <end position="55"/>
    </location>
</feature>
<feature type="transmembrane region" description="Helical" evidence="8">
    <location>
        <begin position="133"/>
        <end position="152"/>
    </location>
</feature>
<dbReference type="PANTHER" id="PTHR30003">
    <property type="entry name" value="L-LACTATE PERMEASE"/>
    <property type="match status" value="1"/>
</dbReference>
<feature type="transmembrane region" description="Helical" evidence="8">
    <location>
        <begin position="354"/>
        <end position="372"/>
    </location>
</feature>
<feature type="transmembrane region" description="Helical" evidence="8">
    <location>
        <begin position="12"/>
        <end position="30"/>
    </location>
</feature>
<evidence type="ECO:0000313" key="10">
    <source>
        <dbReference type="Proteomes" id="UP001144205"/>
    </source>
</evidence>
<dbReference type="Pfam" id="PF02652">
    <property type="entry name" value="Lactate_perm"/>
    <property type="match status" value="1"/>
</dbReference>
<evidence type="ECO:0000256" key="6">
    <source>
        <dbReference type="ARBA" id="ARBA00022989"/>
    </source>
</evidence>
<evidence type="ECO:0000313" key="9">
    <source>
        <dbReference type="EMBL" id="GKY86858.1"/>
    </source>
</evidence>
<dbReference type="InterPro" id="IPR003804">
    <property type="entry name" value="Lactate_perm"/>
</dbReference>
<dbReference type="Proteomes" id="UP001144205">
    <property type="component" value="Unassembled WGS sequence"/>
</dbReference>
<feature type="transmembrane region" description="Helical" evidence="8">
    <location>
        <begin position="217"/>
        <end position="236"/>
    </location>
</feature>
<keyword evidence="3 8" id="KW-0813">Transport</keyword>
<evidence type="ECO:0000256" key="1">
    <source>
        <dbReference type="ARBA" id="ARBA00004651"/>
    </source>
</evidence>
<keyword evidence="8" id="KW-0997">Cell inner membrane</keyword>
<name>A0ABQ5LPH2_9RHOB</name>
<dbReference type="RefSeq" id="WP_281840807.1">
    <property type="nucleotide sequence ID" value="NZ_BROH01000001.1"/>
</dbReference>
<evidence type="ECO:0000256" key="3">
    <source>
        <dbReference type="ARBA" id="ARBA00022448"/>
    </source>
</evidence>
<dbReference type="EMBL" id="BROH01000001">
    <property type="protein sequence ID" value="GKY86858.1"/>
    <property type="molecule type" value="Genomic_DNA"/>
</dbReference>
<proteinExistence type="inferred from homology"/>
<organism evidence="9 10">
    <name type="scientific">Sinisalibacter aestuarii</name>
    <dbReference type="NCBI Taxonomy" id="2949426"/>
    <lineage>
        <taxon>Bacteria</taxon>
        <taxon>Pseudomonadati</taxon>
        <taxon>Pseudomonadota</taxon>
        <taxon>Alphaproteobacteria</taxon>
        <taxon>Rhodobacterales</taxon>
        <taxon>Roseobacteraceae</taxon>
        <taxon>Sinisalibacter</taxon>
    </lineage>
</organism>
<feature type="transmembrane region" description="Helical" evidence="8">
    <location>
        <begin position="393"/>
        <end position="415"/>
    </location>
</feature>
<evidence type="ECO:0000256" key="2">
    <source>
        <dbReference type="ARBA" id="ARBA00010100"/>
    </source>
</evidence>
<feature type="transmembrane region" description="Helical" evidence="8">
    <location>
        <begin position="242"/>
        <end position="259"/>
    </location>
</feature>
<evidence type="ECO:0000256" key="4">
    <source>
        <dbReference type="ARBA" id="ARBA00022475"/>
    </source>
</evidence>
<evidence type="ECO:0000256" key="8">
    <source>
        <dbReference type="RuleBase" id="RU365092"/>
    </source>
</evidence>
<evidence type="ECO:0000256" key="5">
    <source>
        <dbReference type="ARBA" id="ARBA00022692"/>
    </source>
</evidence>
<protein>
    <recommendedName>
        <fullName evidence="8">L-lactate permease</fullName>
    </recommendedName>
</protein>
<keyword evidence="10" id="KW-1185">Reference proteome</keyword>
<keyword evidence="6 8" id="KW-1133">Transmembrane helix</keyword>
<comment type="subcellular location">
    <subcellularLocation>
        <location evidence="8">Cell inner membrane</location>
        <topology evidence="8">Multi-pass membrane protein</topology>
    </subcellularLocation>
    <subcellularLocation>
        <location evidence="1">Cell membrane</location>
        <topology evidence="1">Multi-pass membrane protein</topology>
    </subcellularLocation>
</comment>
<accession>A0ABQ5LPH2</accession>
<feature type="transmembrane region" description="Helical" evidence="8">
    <location>
        <begin position="299"/>
        <end position="322"/>
    </location>
</feature>
<feature type="transmembrane region" description="Helical" evidence="8">
    <location>
        <begin position="67"/>
        <end position="88"/>
    </location>
</feature>
<comment type="function">
    <text evidence="8">Uptake of L-lactate across the membrane. Can also transport D-lactate and glycolate.</text>
</comment>
<gene>
    <name evidence="9" type="ORF">STA1M1_07270</name>
</gene>
<evidence type="ECO:0000256" key="7">
    <source>
        <dbReference type="ARBA" id="ARBA00023136"/>
    </source>
</evidence>
<comment type="caution">
    <text evidence="9">The sequence shown here is derived from an EMBL/GenBank/DDBJ whole genome shotgun (WGS) entry which is preliminary data.</text>
</comment>